<sequence length="226" mass="25744">MNPNTPHQLTGYSMPDYQPSELQRTFVARLNQYARNRDVLSFFSVRRAQTQVYRPLCFQRIRVVTSSSDAQEMHRVLFKYRDNIHQVTLVLDSEAPADPIFFAFLGIAIDALLFLKKLIIEVRHPALLNRLVRILGPSIQLVENFQLVSPSRMEFYTNPGLILVPASLPHGIDTAIWHLEDVVRAARRCNSFETVVLRRLIANSPVALPAPQAVPFNMSQPTGFHP</sequence>
<reference evidence="2" key="1">
    <citation type="journal article" date="2018" name="Nat. Microbiol.">
        <title>Leveraging single-cell genomics to expand the fungal tree of life.</title>
        <authorList>
            <person name="Ahrendt S.R."/>
            <person name="Quandt C.A."/>
            <person name="Ciobanu D."/>
            <person name="Clum A."/>
            <person name="Salamov A."/>
            <person name="Andreopoulos B."/>
            <person name="Cheng J.F."/>
            <person name="Woyke T."/>
            <person name="Pelin A."/>
            <person name="Henrissat B."/>
            <person name="Reynolds N.K."/>
            <person name="Benny G.L."/>
            <person name="Smith M.E."/>
            <person name="James T.Y."/>
            <person name="Grigoriev I.V."/>
        </authorList>
    </citation>
    <scope>NUCLEOTIDE SEQUENCE [LARGE SCALE GENOMIC DNA]</scope>
    <source>
        <strain evidence="2">RSA 468</strain>
    </source>
</reference>
<evidence type="ECO:0000313" key="1">
    <source>
        <dbReference type="EMBL" id="RKP33742.1"/>
    </source>
</evidence>
<dbReference type="Proteomes" id="UP000268162">
    <property type="component" value="Unassembled WGS sequence"/>
</dbReference>
<evidence type="ECO:0000313" key="2">
    <source>
        <dbReference type="Proteomes" id="UP000268162"/>
    </source>
</evidence>
<proteinExistence type="predicted"/>
<dbReference type="EMBL" id="ML003591">
    <property type="protein sequence ID" value="RKP33742.1"/>
    <property type="molecule type" value="Genomic_DNA"/>
</dbReference>
<organism evidence="1 2">
    <name type="scientific">Dimargaris cristalligena</name>
    <dbReference type="NCBI Taxonomy" id="215637"/>
    <lineage>
        <taxon>Eukaryota</taxon>
        <taxon>Fungi</taxon>
        <taxon>Fungi incertae sedis</taxon>
        <taxon>Zoopagomycota</taxon>
        <taxon>Kickxellomycotina</taxon>
        <taxon>Dimargaritomycetes</taxon>
        <taxon>Dimargaritales</taxon>
        <taxon>Dimargaritaceae</taxon>
        <taxon>Dimargaris</taxon>
    </lineage>
</organism>
<dbReference type="AlphaFoldDB" id="A0A4P9ZMJ2"/>
<gene>
    <name evidence="1" type="ORF">BJ085DRAFT_40885</name>
</gene>
<protein>
    <submittedName>
        <fullName evidence="1">Uncharacterized protein</fullName>
    </submittedName>
</protein>
<name>A0A4P9ZMJ2_9FUNG</name>
<keyword evidence="2" id="KW-1185">Reference proteome</keyword>
<accession>A0A4P9ZMJ2</accession>